<keyword evidence="3" id="KW-1185">Reference proteome</keyword>
<sequence>MSGKPSNAREALLAELLGDVQELLTRLEQADQSAKATAVAVTDATAQYRGQVDELVSKLRVETASIVLKTTEHAAQSLVGQQQATLQKAATQAMQQALSEQVLRRTRRDWMIAVICSAVTGSATTLALLGVRNWLLG</sequence>
<organism evidence="2 3">
    <name type="scientific">Rhodoferax ferrireducens</name>
    <dbReference type="NCBI Taxonomy" id="192843"/>
    <lineage>
        <taxon>Bacteria</taxon>
        <taxon>Pseudomonadati</taxon>
        <taxon>Pseudomonadota</taxon>
        <taxon>Betaproteobacteria</taxon>
        <taxon>Burkholderiales</taxon>
        <taxon>Comamonadaceae</taxon>
        <taxon>Rhodoferax</taxon>
    </lineage>
</organism>
<feature type="transmembrane region" description="Helical" evidence="1">
    <location>
        <begin position="110"/>
        <end position="131"/>
    </location>
</feature>
<gene>
    <name evidence="2" type="ORF">J2X19_005110</name>
</gene>
<keyword evidence="1" id="KW-0812">Transmembrane</keyword>
<keyword evidence="1" id="KW-1133">Transmembrane helix</keyword>
<comment type="caution">
    <text evidence="2">The sequence shown here is derived from an EMBL/GenBank/DDBJ whole genome shotgun (WGS) entry which is preliminary data.</text>
</comment>
<name>A0ABU2CGD0_9BURK</name>
<dbReference type="EMBL" id="JAVDXT010000009">
    <property type="protein sequence ID" value="MDR7380403.1"/>
    <property type="molecule type" value="Genomic_DNA"/>
</dbReference>
<protein>
    <submittedName>
        <fullName evidence="2">Uncharacterized protein</fullName>
    </submittedName>
</protein>
<evidence type="ECO:0000256" key="1">
    <source>
        <dbReference type="SAM" id="Phobius"/>
    </source>
</evidence>
<keyword evidence="1" id="KW-0472">Membrane</keyword>
<proteinExistence type="predicted"/>
<evidence type="ECO:0000313" key="2">
    <source>
        <dbReference type="EMBL" id="MDR7380403.1"/>
    </source>
</evidence>
<dbReference type="Proteomes" id="UP001180487">
    <property type="component" value="Unassembled WGS sequence"/>
</dbReference>
<dbReference type="RefSeq" id="WP_310377219.1">
    <property type="nucleotide sequence ID" value="NZ_JAVDXT010000009.1"/>
</dbReference>
<evidence type="ECO:0000313" key="3">
    <source>
        <dbReference type="Proteomes" id="UP001180487"/>
    </source>
</evidence>
<reference evidence="2 3" key="1">
    <citation type="submission" date="2023-07" db="EMBL/GenBank/DDBJ databases">
        <title>Sorghum-associated microbial communities from plants grown in Nebraska, USA.</title>
        <authorList>
            <person name="Schachtman D."/>
        </authorList>
    </citation>
    <scope>NUCLEOTIDE SEQUENCE [LARGE SCALE GENOMIC DNA]</scope>
    <source>
        <strain evidence="2 3">BE313</strain>
    </source>
</reference>
<accession>A0ABU2CGD0</accession>